<dbReference type="Gene3D" id="1.10.1220.10">
    <property type="entry name" value="Met repressor-like"/>
    <property type="match status" value="1"/>
</dbReference>
<evidence type="ECO:0000313" key="1">
    <source>
        <dbReference type="EMBL" id="RGU93021.1"/>
    </source>
</evidence>
<dbReference type="NCBIfam" id="TIGR02384">
    <property type="entry name" value="RelB_DinJ"/>
    <property type="match status" value="1"/>
</dbReference>
<name>A0A395W892_9FIRM</name>
<dbReference type="InterPro" id="IPR013321">
    <property type="entry name" value="Arc_rbn_hlx_hlx"/>
</dbReference>
<dbReference type="Proteomes" id="UP000265489">
    <property type="component" value="Unassembled WGS sequence"/>
</dbReference>
<evidence type="ECO:0000313" key="2">
    <source>
        <dbReference type="Proteomes" id="UP000265489"/>
    </source>
</evidence>
<accession>A0A395W892</accession>
<protein>
    <submittedName>
        <fullName evidence="1">Type II toxin-antitoxin system RelB/DinJ family antitoxin</fullName>
    </submittedName>
</protein>
<sequence length="98" mass="11048">MRNVINAQKDDVFRIRMNSEIKNELEEVFAKNGLTLTDAVNVFFQQALNTGGFPFSVTEDNAENMKAKALTKLIKELEIGMNCTESYSEEEAKKILGL</sequence>
<dbReference type="EMBL" id="QRYQ01000004">
    <property type="protein sequence ID" value="RGU93021.1"/>
    <property type="molecule type" value="Genomic_DNA"/>
</dbReference>
<dbReference type="AlphaFoldDB" id="A0A395W892"/>
<organism evidence="1 2">
    <name type="scientific">Holdemanella biformis</name>
    <dbReference type="NCBI Taxonomy" id="1735"/>
    <lineage>
        <taxon>Bacteria</taxon>
        <taxon>Bacillati</taxon>
        <taxon>Bacillota</taxon>
        <taxon>Erysipelotrichia</taxon>
        <taxon>Erysipelotrichales</taxon>
        <taxon>Erysipelotrichaceae</taxon>
        <taxon>Holdemanella</taxon>
    </lineage>
</organism>
<proteinExistence type="predicted"/>
<dbReference type="InterPro" id="IPR007337">
    <property type="entry name" value="RelB/DinJ"/>
</dbReference>
<comment type="caution">
    <text evidence="1">The sequence shown here is derived from an EMBL/GenBank/DDBJ whole genome shotgun (WGS) entry which is preliminary data.</text>
</comment>
<reference evidence="1 2" key="1">
    <citation type="submission" date="2018-08" db="EMBL/GenBank/DDBJ databases">
        <title>A genome reference for cultivated species of the human gut microbiota.</title>
        <authorList>
            <person name="Zou Y."/>
            <person name="Xue W."/>
            <person name="Luo G."/>
        </authorList>
    </citation>
    <scope>NUCLEOTIDE SEQUENCE [LARGE SCALE GENOMIC DNA]</scope>
    <source>
        <strain evidence="1 2">AF15-20</strain>
    </source>
</reference>
<dbReference type="RefSeq" id="WP_118324756.1">
    <property type="nucleotide sequence ID" value="NZ_CATXSW010000023.1"/>
</dbReference>
<dbReference type="GeneID" id="66578860"/>
<dbReference type="Pfam" id="PF04221">
    <property type="entry name" value="RelB"/>
    <property type="match status" value="1"/>
</dbReference>
<dbReference type="GO" id="GO:0006355">
    <property type="term" value="P:regulation of DNA-templated transcription"/>
    <property type="evidence" value="ECO:0007669"/>
    <property type="project" value="InterPro"/>
</dbReference>
<gene>
    <name evidence="1" type="ORF">DWW32_03340</name>
</gene>